<reference evidence="2 3" key="1">
    <citation type="submission" date="2011-02" db="EMBL/GenBank/DDBJ databases">
        <authorList>
            <person name="Muzny D."/>
            <person name="Qin X."/>
            <person name="Deng J."/>
            <person name="Jiang H."/>
            <person name="Liu Y."/>
            <person name="Qu J."/>
            <person name="Song X.-Z."/>
            <person name="Zhang L."/>
            <person name="Thornton R."/>
            <person name="Coyle M."/>
            <person name="Francisco L."/>
            <person name="Jackson L."/>
            <person name="Javaid M."/>
            <person name="Korchina V."/>
            <person name="Kovar C."/>
            <person name="Mata R."/>
            <person name="Mathew T."/>
            <person name="Ngo R."/>
            <person name="Nguyen L."/>
            <person name="Nguyen N."/>
            <person name="Okwuonu G."/>
            <person name="Ongeri F."/>
            <person name="Pham C."/>
            <person name="Simmons D."/>
            <person name="Wilczek-Boney K."/>
            <person name="Hale W."/>
            <person name="Jakkamsetti A."/>
            <person name="Pham P."/>
            <person name="Ruth R."/>
            <person name="San Lucas F."/>
            <person name="Warren J."/>
            <person name="Zhang J."/>
            <person name="Zhao Z."/>
            <person name="Zhou C."/>
            <person name="Zhu D."/>
            <person name="Lee S."/>
            <person name="Bess C."/>
            <person name="Blankenburg K."/>
            <person name="Forbes L."/>
            <person name="Fu Q."/>
            <person name="Gubbala S."/>
            <person name="Hirani K."/>
            <person name="Jayaseelan J.C."/>
            <person name="Lara F."/>
            <person name="Munidasa M."/>
            <person name="Palculict T."/>
            <person name="Patil S."/>
            <person name="Pu L.-L."/>
            <person name="Saada N."/>
            <person name="Tang L."/>
            <person name="Weissenberger G."/>
            <person name="Zhu Y."/>
            <person name="Hemphill L."/>
            <person name="Shang Y."/>
            <person name="Youmans B."/>
            <person name="Ayvaz T."/>
            <person name="Ross M."/>
            <person name="Santibanez J."/>
            <person name="Aqrawi P."/>
            <person name="Gross S."/>
            <person name="Joshi V."/>
            <person name="Fowler G."/>
            <person name="Nazareth L."/>
            <person name="Reid J."/>
            <person name="Worley K."/>
            <person name="Petrosino J."/>
            <person name="Highlander S."/>
            <person name="Gibbs R."/>
        </authorList>
    </citation>
    <scope>NUCLEOTIDE SEQUENCE [LARGE SCALE GENOMIC DNA]</scope>
    <source>
        <strain evidence="2 3">ATCC BAA-1200</strain>
    </source>
</reference>
<name>F2BCN5_9NEIS</name>
<feature type="compositionally biased region" description="Basic and acidic residues" evidence="1">
    <location>
        <begin position="48"/>
        <end position="61"/>
    </location>
</feature>
<evidence type="ECO:0000256" key="1">
    <source>
        <dbReference type="SAM" id="MobiDB-lite"/>
    </source>
</evidence>
<dbReference type="Proteomes" id="UP000004105">
    <property type="component" value="Unassembled WGS sequence"/>
</dbReference>
<protein>
    <submittedName>
        <fullName evidence="2">Uncharacterized protein</fullName>
    </submittedName>
</protein>
<comment type="caution">
    <text evidence="2">The sequence shown here is derived from an EMBL/GenBank/DDBJ whole genome shotgun (WGS) entry which is preliminary data.</text>
</comment>
<dbReference type="EMBL" id="AFAY01000030">
    <property type="protein sequence ID" value="EGF10789.1"/>
    <property type="molecule type" value="Genomic_DNA"/>
</dbReference>
<proteinExistence type="predicted"/>
<organism evidence="2 3">
    <name type="scientific">Neisseria bacilliformis ATCC BAA-1200</name>
    <dbReference type="NCBI Taxonomy" id="888742"/>
    <lineage>
        <taxon>Bacteria</taxon>
        <taxon>Pseudomonadati</taxon>
        <taxon>Pseudomonadota</taxon>
        <taxon>Betaproteobacteria</taxon>
        <taxon>Neisseriales</taxon>
        <taxon>Neisseriaceae</taxon>
        <taxon>Neisseria</taxon>
    </lineage>
</organism>
<gene>
    <name evidence="2" type="ORF">HMPREF9123_1460</name>
</gene>
<evidence type="ECO:0000313" key="3">
    <source>
        <dbReference type="Proteomes" id="UP000004105"/>
    </source>
</evidence>
<keyword evidence="3" id="KW-1185">Reference proteome</keyword>
<feature type="region of interest" description="Disordered" evidence="1">
    <location>
        <begin position="19"/>
        <end position="61"/>
    </location>
</feature>
<accession>F2BCN5</accession>
<dbReference type="HOGENOM" id="CLU_2917822_0_0_4"/>
<sequence length="61" mass="6724">MRPSEKRVGRVSTHRLNMKHKYGALRPSETVGQNPPCKAEAVPASTPSEHKRGDDISEKAV</sequence>
<evidence type="ECO:0000313" key="2">
    <source>
        <dbReference type="EMBL" id="EGF10789.1"/>
    </source>
</evidence>
<dbReference type="AlphaFoldDB" id="F2BCN5"/>